<gene>
    <name evidence="8" type="ordered locus">Plut_0242</name>
</gene>
<dbReference type="STRING" id="319225.Plut_0242"/>
<keyword evidence="6" id="KW-1133">Transmembrane helix</keyword>
<dbReference type="KEGG" id="plt:Plut_0242"/>
<evidence type="ECO:0000256" key="3">
    <source>
        <dbReference type="ARBA" id="ARBA00022676"/>
    </source>
</evidence>
<keyword evidence="5 6" id="KW-0472">Membrane</keyword>
<evidence type="ECO:0000256" key="4">
    <source>
        <dbReference type="ARBA" id="ARBA00022679"/>
    </source>
</evidence>
<dbReference type="InterPro" id="IPR001173">
    <property type="entry name" value="Glyco_trans_2-like"/>
</dbReference>
<dbReference type="RefSeq" id="WP_011357005.1">
    <property type="nucleotide sequence ID" value="NC_007512.1"/>
</dbReference>
<dbReference type="PANTHER" id="PTHR43646:SF2">
    <property type="entry name" value="GLYCOSYLTRANSFERASE 2-LIKE DOMAIN-CONTAINING PROTEIN"/>
    <property type="match status" value="1"/>
</dbReference>
<protein>
    <submittedName>
        <fullName evidence="8">Glycosyl transferase</fullName>
    </submittedName>
</protein>
<accession>Q3B6A1</accession>
<dbReference type="GO" id="GO:0005886">
    <property type="term" value="C:plasma membrane"/>
    <property type="evidence" value="ECO:0007669"/>
    <property type="project" value="UniProtKB-SubCell"/>
</dbReference>
<dbReference type="GO" id="GO:0016757">
    <property type="term" value="F:glycosyltransferase activity"/>
    <property type="evidence" value="ECO:0007669"/>
    <property type="project" value="UniProtKB-KW"/>
</dbReference>
<proteinExistence type="predicted"/>
<dbReference type="Pfam" id="PF00535">
    <property type="entry name" value="Glycos_transf_2"/>
    <property type="match status" value="1"/>
</dbReference>
<feature type="domain" description="Glycosyltransferase 2-like" evidence="7">
    <location>
        <begin position="41"/>
        <end position="214"/>
    </location>
</feature>
<dbReference type="InterPro" id="IPR029044">
    <property type="entry name" value="Nucleotide-diphossugar_trans"/>
</dbReference>
<dbReference type="Gene3D" id="3.90.550.10">
    <property type="entry name" value="Spore Coat Polysaccharide Biosynthesis Protein SpsA, Chain A"/>
    <property type="match status" value="1"/>
</dbReference>
<evidence type="ECO:0000256" key="2">
    <source>
        <dbReference type="ARBA" id="ARBA00022475"/>
    </source>
</evidence>
<evidence type="ECO:0000256" key="5">
    <source>
        <dbReference type="ARBA" id="ARBA00023136"/>
    </source>
</evidence>
<evidence type="ECO:0000313" key="8">
    <source>
        <dbReference type="EMBL" id="ABB23130.1"/>
    </source>
</evidence>
<sequence length="378" mass="41886">MLLFYQILVLLALIIFLAIQLANLLELRPLPPGGPGGGKVSVLVPARNEERSIARCVQSLLMQDYPDFEVIVLDDASTDATLSILQALEAESCGRLRVLRGAVLPEGWHGKSWACRQLAEKASGEMLLFTDADTFHRPQALRRAVTALQEGRGDMLSITPRQELGSFFEHLVVPLVYVILMSYLPLRLVRTLRNPAFCFANGQFILFRREFYWKVNGHEAVRDALVEDVWLCMAVKKAGGRVLSFNGTDALSCRMYRNFREVWEGFSKNVFAGLGSSIPGLAAFVLFTAAFHLAPWGFLLYALFVGASGPALVLLPLLQLAVALSGRVLVARRFDQPTALTLLDPLARGLLLAIALNSLREARWGGGALWKGRRYRFS</sequence>
<keyword evidence="3" id="KW-0328">Glycosyltransferase</keyword>
<keyword evidence="9" id="KW-1185">Reference proteome</keyword>
<evidence type="ECO:0000256" key="1">
    <source>
        <dbReference type="ARBA" id="ARBA00004236"/>
    </source>
</evidence>
<reference evidence="9" key="1">
    <citation type="submission" date="2005-08" db="EMBL/GenBank/DDBJ databases">
        <title>Complete sequence of Pelodictyon luteolum DSM 273.</title>
        <authorList>
            <consortium name="US DOE Joint Genome Institute"/>
            <person name="Copeland A."/>
            <person name="Lucas S."/>
            <person name="Lapidus A."/>
            <person name="Barry K."/>
            <person name="Detter J.C."/>
            <person name="Glavina T."/>
            <person name="Hammon N."/>
            <person name="Israni S."/>
            <person name="Pitluck S."/>
            <person name="Bryant D."/>
            <person name="Schmutz J."/>
            <person name="Larimer F."/>
            <person name="Land M."/>
            <person name="Kyrpides N."/>
            <person name="Ivanova N."/>
            <person name="Richardson P."/>
        </authorList>
    </citation>
    <scope>NUCLEOTIDE SEQUENCE [LARGE SCALE GENOMIC DNA]</scope>
    <source>
        <strain evidence="9">DSM 273 / BCRC 81028 / 2530</strain>
    </source>
</reference>
<keyword evidence="6" id="KW-0812">Transmembrane</keyword>
<feature type="transmembrane region" description="Helical" evidence="6">
    <location>
        <begin position="298"/>
        <end position="324"/>
    </location>
</feature>
<name>Q3B6A1_CHLL3</name>
<evidence type="ECO:0000256" key="6">
    <source>
        <dbReference type="SAM" id="Phobius"/>
    </source>
</evidence>
<dbReference type="Proteomes" id="UP000002709">
    <property type="component" value="Chromosome"/>
</dbReference>
<dbReference type="eggNOG" id="COG1215">
    <property type="taxonomic scope" value="Bacteria"/>
</dbReference>
<evidence type="ECO:0000313" key="9">
    <source>
        <dbReference type="Proteomes" id="UP000002709"/>
    </source>
</evidence>
<dbReference type="HOGENOM" id="CLU_038143_0_0_10"/>
<organism evidence="8 9">
    <name type="scientific">Chlorobium luteolum (strain DSM 273 / BCRC 81028 / 2530)</name>
    <name type="common">Pelodictyon luteolum</name>
    <dbReference type="NCBI Taxonomy" id="319225"/>
    <lineage>
        <taxon>Bacteria</taxon>
        <taxon>Pseudomonadati</taxon>
        <taxon>Chlorobiota</taxon>
        <taxon>Chlorobiia</taxon>
        <taxon>Chlorobiales</taxon>
        <taxon>Chlorobiaceae</taxon>
        <taxon>Chlorobium/Pelodictyon group</taxon>
        <taxon>Pelodictyon</taxon>
    </lineage>
</organism>
<dbReference type="EMBL" id="CP000096">
    <property type="protein sequence ID" value="ABB23130.1"/>
    <property type="molecule type" value="Genomic_DNA"/>
</dbReference>
<dbReference type="SUPFAM" id="SSF53448">
    <property type="entry name" value="Nucleotide-diphospho-sugar transferases"/>
    <property type="match status" value="1"/>
</dbReference>
<feature type="transmembrane region" description="Helical" evidence="6">
    <location>
        <begin position="270"/>
        <end position="292"/>
    </location>
</feature>
<feature type="transmembrane region" description="Helical" evidence="6">
    <location>
        <begin position="167"/>
        <end position="186"/>
    </location>
</feature>
<dbReference type="CAZy" id="GT2">
    <property type="family name" value="Glycosyltransferase Family 2"/>
</dbReference>
<keyword evidence="4 8" id="KW-0808">Transferase</keyword>
<evidence type="ECO:0000259" key="7">
    <source>
        <dbReference type="Pfam" id="PF00535"/>
    </source>
</evidence>
<dbReference type="OrthoDB" id="9800276at2"/>
<keyword evidence="2" id="KW-1003">Cell membrane</keyword>
<dbReference type="PANTHER" id="PTHR43646">
    <property type="entry name" value="GLYCOSYLTRANSFERASE"/>
    <property type="match status" value="1"/>
</dbReference>
<dbReference type="AlphaFoldDB" id="Q3B6A1"/>
<comment type="subcellular location">
    <subcellularLocation>
        <location evidence="1">Cell membrane</location>
    </subcellularLocation>
</comment>